<dbReference type="Gene3D" id="1.10.3720.10">
    <property type="entry name" value="MetI-like"/>
    <property type="match status" value="1"/>
</dbReference>
<organism evidence="9 10">
    <name type="scientific">Corynebacterium hadale</name>
    <dbReference type="NCBI Taxonomy" id="2026255"/>
    <lineage>
        <taxon>Bacteria</taxon>
        <taxon>Bacillati</taxon>
        <taxon>Actinomycetota</taxon>
        <taxon>Actinomycetes</taxon>
        <taxon>Mycobacteriales</taxon>
        <taxon>Corynebacteriaceae</taxon>
        <taxon>Corynebacterium</taxon>
    </lineage>
</organism>
<comment type="subcellular location">
    <subcellularLocation>
        <location evidence="1 7">Cell membrane</location>
        <topology evidence="1 7">Multi-pass membrane protein</topology>
    </subcellularLocation>
</comment>
<evidence type="ECO:0000256" key="3">
    <source>
        <dbReference type="ARBA" id="ARBA00022475"/>
    </source>
</evidence>
<dbReference type="PROSITE" id="PS50928">
    <property type="entry name" value="ABC_TM1"/>
    <property type="match status" value="1"/>
</dbReference>
<gene>
    <name evidence="9" type="ORF">CIG21_03580</name>
</gene>
<dbReference type="Pfam" id="PF00528">
    <property type="entry name" value="BPD_transp_1"/>
    <property type="match status" value="1"/>
</dbReference>
<keyword evidence="3" id="KW-1003">Cell membrane</keyword>
<keyword evidence="5 7" id="KW-1133">Transmembrane helix</keyword>
<feature type="transmembrane region" description="Helical" evidence="7">
    <location>
        <begin position="64"/>
        <end position="88"/>
    </location>
</feature>
<evidence type="ECO:0000259" key="8">
    <source>
        <dbReference type="PROSITE" id="PS50928"/>
    </source>
</evidence>
<dbReference type="GO" id="GO:0005886">
    <property type="term" value="C:plasma membrane"/>
    <property type="evidence" value="ECO:0007669"/>
    <property type="project" value="UniProtKB-SubCell"/>
</dbReference>
<evidence type="ECO:0000256" key="2">
    <source>
        <dbReference type="ARBA" id="ARBA00022448"/>
    </source>
</evidence>
<dbReference type="RefSeq" id="WP_070851612.1">
    <property type="nucleotide sequence ID" value="NZ_CP047655.1"/>
</dbReference>
<protein>
    <submittedName>
        <fullName evidence="9">Peptide ABC transporter permease</fullName>
    </submittedName>
</protein>
<keyword evidence="2 7" id="KW-0813">Transport</keyword>
<proteinExistence type="inferred from homology"/>
<dbReference type="PANTHER" id="PTHR43386:SF25">
    <property type="entry name" value="PEPTIDE ABC TRANSPORTER PERMEASE PROTEIN"/>
    <property type="match status" value="1"/>
</dbReference>
<dbReference type="Proteomes" id="UP000215771">
    <property type="component" value="Unassembled WGS sequence"/>
</dbReference>
<keyword evidence="4 7" id="KW-0812">Transmembrane</keyword>
<evidence type="ECO:0000313" key="9">
    <source>
        <dbReference type="EMBL" id="PAJ70620.1"/>
    </source>
</evidence>
<dbReference type="CDD" id="cd06261">
    <property type="entry name" value="TM_PBP2"/>
    <property type="match status" value="1"/>
</dbReference>
<dbReference type="EMBL" id="NQMQ01000008">
    <property type="protein sequence ID" value="PAJ70620.1"/>
    <property type="molecule type" value="Genomic_DNA"/>
</dbReference>
<dbReference type="InterPro" id="IPR050366">
    <property type="entry name" value="BP-dependent_transpt_permease"/>
</dbReference>
<comment type="caution">
    <text evidence="9">The sequence shown here is derived from an EMBL/GenBank/DDBJ whole genome shotgun (WGS) entry which is preliminary data.</text>
</comment>
<evidence type="ECO:0000256" key="1">
    <source>
        <dbReference type="ARBA" id="ARBA00004651"/>
    </source>
</evidence>
<dbReference type="InterPro" id="IPR035906">
    <property type="entry name" value="MetI-like_sf"/>
</dbReference>
<feature type="transmembrane region" description="Helical" evidence="7">
    <location>
        <begin position="95"/>
        <end position="118"/>
    </location>
</feature>
<dbReference type="PANTHER" id="PTHR43386">
    <property type="entry name" value="OLIGOPEPTIDE TRANSPORT SYSTEM PERMEASE PROTEIN APPC"/>
    <property type="match status" value="1"/>
</dbReference>
<feature type="transmembrane region" description="Helical" evidence="7">
    <location>
        <begin position="124"/>
        <end position="144"/>
    </location>
</feature>
<accession>A0A269PET1</accession>
<name>A0A269PET1_9CORY</name>
<evidence type="ECO:0000256" key="5">
    <source>
        <dbReference type="ARBA" id="ARBA00022989"/>
    </source>
</evidence>
<dbReference type="GO" id="GO:0055085">
    <property type="term" value="P:transmembrane transport"/>
    <property type="evidence" value="ECO:0007669"/>
    <property type="project" value="InterPro"/>
</dbReference>
<dbReference type="AlphaFoldDB" id="A0A269PET1"/>
<evidence type="ECO:0000256" key="4">
    <source>
        <dbReference type="ARBA" id="ARBA00022692"/>
    </source>
</evidence>
<sequence>MIRRFLAGAFIALVLGGPVAAGLFGIELSAHGVPFANGNEEGFLGTEHLGRSVGAAVLVGGQSLVVTAIIVGSLTTVFGTLLGILGALRPKLGFFIEAVADATILVPAVILLLLTAVLYPNGGLPLLISVSVAVGTPYAARVVAAATYPVASAGYVQAAQGSGATTVSIIFRDIIPNISAVLRSVWSLRIIEALYVLATASFLGVGRSLGEFAWSAMVRDNASGISLNPWSVLAPAAALAATSIAVVALINGDQKELKDVSIS</sequence>
<comment type="similarity">
    <text evidence="7">Belongs to the binding-protein-dependent transport system permease family.</text>
</comment>
<feature type="domain" description="ABC transmembrane type-1" evidence="8">
    <location>
        <begin position="65"/>
        <end position="251"/>
    </location>
</feature>
<evidence type="ECO:0000256" key="6">
    <source>
        <dbReference type="ARBA" id="ARBA00023136"/>
    </source>
</evidence>
<dbReference type="SUPFAM" id="SSF161098">
    <property type="entry name" value="MetI-like"/>
    <property type="match status" value="1"/>
</dbReference>
<feature type="transmembrane region" description="Helical" evidence="7">
    <location>
        <begin position="193"/>
        <end position="210"/>
    </location>
</feature>
<reference evidence="9 10" key="1">
    <citation type="submission" date="2017-08" db="EMBL/GenBank/DDBJ databases">
        <authorList>
            <person name="de Groot N.N."/>
        </authorList>
    </citation>
    <scope>NUCLEOTIDE SEQUENCE [LARGE SCALE GENOMIC DNA]</scope>
    <source>
        <strain evidence="9 10">NBT06-6</strain>
    </source>
</reference>
<evidence type="ECO:0000256" key="7">
    <source>
        <dbReference type="RuleBase" id="RU363032"/>
    </source>
</evidence>
<evidence type="ECO:0000313" key="10">
    <source>
        <dbReference type="Proteomes" id="UP000215771"/>
    </source>
</evidence>
<keyword evidence="6 7" id="KW-0472">Membrane</keyword>
<feature type="transmembrane region" description="Helical" evidence="7">
    <location>
        <begin position="230"/>
        <end position="250"/>
    </location>
</feature>
<dbReference type="InterPro" id="IPR000515">
    <property type="entry name" value="MetI-like"/>
</dbReference>